<name>A0A812TMR9_9DINO</name>
<feature type="repeat" description="ANK" evidence="3">
    <location>
        <begin position="131"/>
        <end position="163"/>
    </location>
</feature>
<dbReference type="EMBL" id="CAJNDS010002570">
    <property type="protein sequence ID" value="CAE7529766.1"/>
    <property type="molecule type" value="Genomic_DNA"/>
</dbReference>
<dbReference type="PRINTS" id="PR01415">
    <property type="entry name" value="ANKYRIN"/>
</dbReference>
<evidence type="ECO:0000256" key="2">
    <source>
        <dbReference type="ARBA" id="ARBA00023043"/>
    </source>
</evidence>
<dbReference type="Proteomes" id="UP000604046">
    <property type="component" value="Unassembled WGS sequence"/>
</dbReference>
<accession>A0A812TMR9</accession>
<evidence type="ECO:0000256" key="3">
    <source>
        <dbReference type="PROSITE-ProRule" id="PRU00023"/>
    </source>
</evidence>
<dbReference type="Pfam" id="PF12796">
    <property type="entry name" value="Ank_2"/>
    <property type="match status" value="2"/>
</dbReference>
<comment type="caution">
    <text evidence="4">The sequence shown here is derived from an EMBL/GenBank/DDBJ whole genome shotgun (WGS) entry which is preliminary data.</text>
</comment>
<dbReference type="Gene3D" id="1.25.40.20">
    <property type="entry name" value="Ankyrin repeat-containing domain"/>
    <property type="match status" value="2"/>
</dbReference>
<feature type="repeat" description="ANK" evidence="3">
    <location>
        <begin position="164"/>
        <end position="196"/>
    </location>
</feature>
<dbReference type="InterPro" id="IPR002110">
    <property type="entry name" value="Ankyrin_rpt"/>
</dbReference>
<feature type="repeat" description="ANK" evidence="3">
    <location>
        <begin position="103"/>
        <end position="131"/>
    </location>
</feature>
<organism evidence="4 5">
    <name type="scientific">Symbiodinium natans</name>
    <dbReference type="NCBI Taxonomy" id="878477"/>
    <lineage>
        <taxon>Eukaryota</taxon>
        <taxon>Sar</taxon>
        <taxon>Alveolata</taxon>
        <taxon>Dinophyceae</taxon>
        <taxon>Suessiales</taxon>
        <taxon>Symbiodiniaceae</taxon>
        <taxon>Symbiodinium</taxon>
    </lineage>
</organism>
<dbReference type="PANTHER" id="PTHR24171">
    <property type="entry name" value="ANKYRIN REPEAT DOMAIN-CONTAINING PROTEIN 39-RELATED"/>
    <property type="match status" value="1"/>
</dbReference>
<dbReference type="PROSITE" id="PS50088">
    <property type="entry name" value="ANK_REPEAT"/>
    <property type="match status" value="4"/>
</dbReference>
<dbReference type="PROSITE" id="PS50297">
    <property type="entry name" value="ANK_REP_REGION"/>
    <property type="match status" value="2"/>
</dbReference>
<evidence type="ECO:0000313" key="4">
    <source>
        <dbReference type="EMBL" id="CAE7529766.1"/>
    </source>
</evidence>
<feature type="repeat" description="ANK" evidence="3">
    <location>
        <begin position="197"/>
        <end position="233"/>
    </location>
</feature>
<dbReference type="InterPro" id="IPR036770">
    <property type="entry name" value="Ankyrin_rpt-contain_sf"/>
</dbReference>
<evidence type="ECO:0000313" key="5">
    <source>
        <dbReference type="Proteomes" id="UP000604046"/>
    </source>
</evidence>
<dbReference type="SMART" id="SM00248">
    <property type="entry name" value="ANK"/>
    <property type="match status" value="5"/>
</dbReference>
<protein>
    <submittedName>
        <fullName evidence="4">ANK1 protein</fullName>
    </submittedName>
</protein>
<sequence length="270" mass="28957">MPMAQFAETTKLQEHPIRFLKEVVGEVRGLPRFRLRLLRHGIEVDDGTVLEGQADLELVQLAFSSASDAEVAELVAAAGDNEVVEVERMLSRPQNPDLGYPPPLLLASLRGHVEVVRTLLEAKADCDKEGNGQCPLLAATEDGHVEVVRLLLESRADSNLACTFGSVPLHVAAEHGHATIAHLLLAAGAEADKQNSSGWTPLHWAASGLSGIGHAGVARMLLEARADQNIANSDGDTPLLRAAHSSNYSIFRALLVARRTRQTAVAKLLC</sequence>
<reference evidence="4" key="1">
    <citation type="submission" date="2021-02" db="EMBL/GenBank/DDBJ databases">
        <authorList>
            <person name="Dougan E. K."/>
            <person name="Rhodes N."/>
            <person name="Thang M."/>
            <person name="Chan C."/>
        </authorList>
    </citation>
    <scope>NUCLEOTIDE SEQUENCE</scope>
</reference>
<keyword evidence="5" id="KW-1185">Reference proteome</keyword>
<keyword evidence="2 3" id="KW-0040">ANK repeat</keyword>
<dbReference type="SUPFAM" id="SSF48403">
    <property type="entry name" value="Ankyrin repeat"/>
    <property type="match status" value="1"/>
</dbReference>
<proteinExistence type="predicted"/>
<gene>
    <name evidence="4" type="primary">ANK1</name>
    <name evidence="4" type="ORF">SNAT2548_LOCUS29667</name>
</gene>
<keyword evidence="1" id="KW-0677">Repeat</keyword>
<dbReference type="AlphaFoldDB" id="A0A812TMR9"/>
<evidence type="ECO:0000256" key="1">
    <source>
        <dbReference type="ARBA" id="ARBA00022737"/>
    </source>
</evidence>
<dbReference type="OrthoDB" id="10264606at2759"/>